<comment type="caution">
    <text evidence="4">The sequence shown here is derived from an EMBL/GenBank/DDBJ whole genome shotgun (WGS) entry which is preliminary data.</text>
</comment>
<dbReference type="SUPFAM" id="SSF52540">
    <property type="entry name" value="P-loop containing nucleoside triphosphate hydrolases"/>
    <property type="match status" value="1"/>
</dbReference>
<evidence type="ECO:0000256" key="2">
    <source>
        <dbReference type="ARBA" id="ARBA00023180"/>
    </source>
</evidence>
<keyword evidence="1 4" id="KW-0808">Transferase</keyword>
<reference evidence="4" key="1">
    <citation type="submission" date="2019-11" db="EMBL/GenBank/DDBJ databases">
        <title>Genomic insights into an expanded diversity of filamentous marine cyanobacteria reveals the extraordinary biosynthetic potential of Moorea and Okeania.</title>
        <authorList>
            <person name="Ferreira Leao T."/>
            <person name="Wang M."/>
            <person name="Moss N."/>
            <person name="Da Silva R."/>
            <person name="Sanders J."/>
            <person name="Nurk S."/>
            <person name="Gurevich A."/>
            <person name="Humphrey G."/>
            <person name="Reher R."/>
            <person name="Zhu Q."/>
            <person name="Belda-Ferre P."/>
            <person name="Glukhov E."/>
            <person name="Rex R."/>
            <person name="Dorrestein P.C."/>
            <person name="Knight R."/>
            <person name="Pevzner P."/>
            <person name="Gerwick W.H."/>
            <person name="Gerwick L."/>
        </authorList>
    </citation>
    <scope>NUCLEOTIDE SEQUENCE</scope>
    <source>
        <strain evidence="4">SIO1C4</strain>
    </source>
</reference>
<evidence type="ECO:0000259" key="3">
    <source>
        <dbReference type="Pfam" id="PF00685"/>
    </source>
</evidence>
<dbReference type="EMBL" id="JAAHFQ010000046">
    <property type="protein sequence ID" value="NER26742.1"/>
    <property type="molecule type" value="Genomic_DNA"/>
</dbReference>
<keyword evidence="2" id="KW-0325">Glycoprotein</keyword>
<dbReference type="Gene3D" id="3.40.50.300">
    <property type="entry name" value="P-loop containing nucleotide triphosphate hydrolases"/>
    <property type="match status" value="1"/>
</dbReference>
<dbReference type="Pfam" id="PF00685">
    <property type="entry name" value="Sulfotransfer_1"/>
    <property type="match status" value="1"/>
</dbReference>
<dbReference type="PANTHER" id="PTHR10605">
    <property type="entry name" value="HEPARAN SULFATE SULFOTRANSFERASE"/>
    <property type="match status" value="1"/>
</dbReference>
<evidence type="ECO:0000256" key="1">
    <source>
        <dbReference type="ARBA" id="ARBA00022679"/>
    </source>
</evidence>
<sequence>MITGEASPNYIFNPHTPQKISKIIPSVKLIALLRNPIDRAYSHYAHNLRANRINLSKGQKEREILSFEEAIKSEDSRLYMEREKILNNSIYYSQDCMYYSYLAKGIYVDQFKRWLNLFPKEQILIIESEKLYAEPAAIFRQVREFLNLPPWELKEYNVHNSIQYRQMDTSLRNYLIDYFKPHNERLYEYLGVQFDWDK</sequence>
<name>A0A6B3N7Z3_9CYAN</name>
<dbReference type="PANTHER" id="PTHR10605:SF56">
    <property type="entry name" value="BIFUNCTIONAL HEPARAN SULFATE N-DEACETYLASE_N-SULFOTRANSFERASE"/>
    <property type="match status" value="1"/>
</dbReference>
<gene>
    <name evidence="4" type="ORF">F6J89_03710</name>
</gene>
<dbReference type="GO" id="GO:0008146">
    <property type="term" value="F:sulfotransferase activity"/>
    <property type="evidence" value="ECO:0007669"/>
    <property type="project" value="InterPro"/>
</dbReference>
<evidence type="ECO:0000313" key="4">
    <source>
        <dbReference type="EMBL" id="NER26742.1"/>
    </source>
</evidence>
<dbReference type="InterPro" id="IPR000863">
    <property type="entry name" value="Sulfotransferase_dom"/>
</dbReference>
<dbReference type="InterPro" id="IPR037359">
    <property type="entry name" value="NST/OST"/>
</dbReference>
<protein>
    <submittedName>
        <fullName evidence="4">Sulfotransferase domain-containing protein</fullName>
    </submittedName>
</protein>
<proteinExistence type="predicted"/>
<accession>A0A6B3N7Z3</accession>
<feature type="domain" description="Sulfotransferase" evidence="3">
    <location>
        <begin position="11"/>
        <end position="166"/>
    </location>
</feature>
<dbReference type="AlphaFoldDB" id="A0A6B3N7Z3"/>
<organism evidence="4">
    <name type="scientific">Symploca sp. SIO1C4</name>
    <dbReference type="NCBI Taxonomy" id="2607765"/>
    <lineage>
        <taxon>Bacteria</taxon>
        <taxon>Bacillati</taxon>
        <taxon>Cyanobacteriota</taxon>
        <taxon>Cyanophyceae</taxon>
        <taxon>Coleofasciculales</taxon>
        <taxon>Coleofasciculaceae</taxon>
        <taxon>Symploca</taxon>
    </lineage>
</organism>
<dbReference type="InterPro" id="IPR027417">
    <property type="entry name" value="P-loop_NTPase"/>
</dbReference>